<name>A0ABQ3S4Y6_9ACTN</name>
<comment type="caution">
    <text evidence="2">The sequence shown here is derived from an EMBL/GenBank/DDBJ whole genome shotgun (WGS) entry which is preliminary data.</text>
</comment>
<dbReference type="Proteomes" id="UP000649259">
    <property type="component" value="Unassembled WGS sequence"/>
</dbReference>
<feature type="compositionally biased region" description="Pro residues" evidence="1">
    <location>
        <begin position="123"/>
        <end position="133"/>
    </location>
</feature>
<feature type="region of interest" description="Disordered" evidence="1">
    <location>
        <begin position="102"/>
        <end position="145"/>
    </location>
</feature>
<gene>
    <name evidence="2" type="ORF">Saso_48230</name>
</gene>
<sequence>MRTSAGVGRETVWSASTMRCSCWTLAHRSRSVNSASGPVGAPGSMGPSGGDWPGAGVRAAAGPVGLRSVGPEVPWSAGCDAAAPAGEHGRATSASIAANAACAGGEDPAPTSAAAFPREPPREPSVPGPPSPQPQSASAARARAAVAGRAHSALWTFTSTGTGFNAPVRVWDSDTGSWTWDRTKTT</sequence>
<reference evidence="3" key="1">
    <citation type="submission" date="2023-07" db="EMBL/GenBank/DDBJ databases">
        <title>Whole genome shotgun sequence of Streptomyces cacaoi subsp. asoensis NBRC 13813.</title>
        <authorList>
            <person name="Komaki H."/>
            <person name="Tamura T."/>
        </authorList>
    </citation>
    <scope>NUCLEOTIDE SEQUENCE [LARGE SCALE GENOMIC DNA]</scope>
    <source>
        <strain evidence="3">NBRC 13813</strain>
    </source>
</reference>
<evidence type="ECO:0000313" key="3">
    <source>
        <dbReference type="Proteomes" id="UP000649259"/>
    </source>
</evidence>
<feature type="region of interest" description="Disordered" evidence="1">
    <location>
        <begin position="164"/>
        <end position="186"/>
    </location>
</feature>
<keyword evidence="3" id="KW-1185">Reference proteome</keyword>
<dbReference type="EMBL" id="BNEB01000005">
    <property type="protein sequence ID" value="GHI63173.1"/>
    <property type="molecule type" value="Genomic_DNA"/>
</dbReference>
<evidence type="ECO:0000313" key="2">
    <source>
        <dbReference type="EMBL" id="GHI63173.1"/>
    </source>
</evidence>
<protein>
    <submittedName>
        <fullName evidence="2">Uncharacterized protein</fullName>
    </submittedName>
</protein>
<proteinExistence type="predicted"/>
<evidence type="ECO:0000256" key="1">
    <source>
        <dbReference type="SAM" id="MobiDB-lite"/>
    </source>
</evidence>
<dbReference type="Gene3D" id="2.40.128.340">
    <property type="match status" value="1"/>
</dbReference>
<organism evidence="2 3">
    <name type="scientific">Streptomyces asoensis</name>
    <dbReference type="NCBI Taxonomy" id="249586"/>
    <lineage>
        <taxon>Bacteria</taxon>
        <taxon>Bacillati</taxon>
        <taxon>Actinomycetota</taxon>
        <taxon>Actinomycetes</taxon>
        <taxon>Kitasatosporales</taxon>
        <taxon>Streptomycetaceae</taxon>
        <taxon>Streptomyces</taxon>
    </lineage>
</organism>
<feature type="compositionally biased region" description="Low complexity" evidence="1">
    <location>
        <begin position="134"/>
        <end position="145"/>
    </location>
</feature>
<feature type="region of interest" description="Disordered" evidence="1">
    <location>
        <begin position="31"/>
        <end position="56"/>
    </location>
</feature>
<accession>A0ABQ3S4Y6</accession>